<protein>
    <submittedName>
        <fullName evidence="2">Uncharacterized protein</fullName>
    </submittedName>
</protein>
<proteinExistence type="predicted"/>
<gene>
    <name evidence="2" type="ORF">MNOR_LOCUS2577</name>
</gene>
<feature type="region of interest" description="Disordered" evidence="1">
    <location>
        <begin position="267"/>
        <end position="318"/>
    </location>
</feature>
<dbReference type="AlphaFoldDB" id="A0AAV2PNA5"/>
<reference evidence="2 3" key="1">
    <citation type="submission" date="2024-05" db="EMBL/GenBank/DDBJ databases">
        <authorList>
            <person name="Wallberg A."/>
        </authorList>
    </citation>
    <scope>NUCLEOTIDE SEQUENCE [LARGE SCALE GENOMIC DNA]</scope>
</reference>
<evidence type="ECO:0000313" key="2">
    <source>
        <dbReference type="EMBL" id="CAL4062278.1"/>
    </source>
</evidence>
<evidence type="ECO:0000313" key="3">
    <source>
        <dbReference type="Proteomes" id="UP001497623"/>
    </source>
</evidence>
<dbReference type="EMBL" id="CAXKWB010000802">
    <property type="protein sequence ID" value="CAL4062278.1"/>
    <property type="molecule type" value="Genomic_DNA"/>
</dbReference>
<comment type="caution">
    <text evidence="2">The sequence shown here is derived from an EMBL/GenBank/DDBJ whole genome shotgun (WGS) entry which is preliminary data.</text>
</comment>
<dbReference type="Proteomes" id="UP001497623">
    <property type="component" value="Unassembled WGS sequence"/>
</dbReference>
<accession>A0AAV2PNA5</accession>
<evidence type="ECO:0000256" key="1">
    <source>
        <dbReference type="SAM" id="MobiDB-lite"/>
    </source>
</evidence>
<sequence>MNHDENKKRDRKSRESVSSDIKSDGEVNSPDSKKLRKDQNEVMATIDMVNEELAIVYATEAIYKLGIETDDNDIKKLVDCYNPNIDMEMMKKHMLETSENWSEKENKYKSAIKLVVNDEKVIEETDIGELAEMLLGAIVNRTTKYCNDCRNWYMVGRENKPKICCTWCKVGKHDCKNLNEIDKIHGLQWFCSECNELFALTLQPQMKRSTCMNKNIFKGFKESDILGKNSIEEIKKKIEEIRRKGTVLVEDEIIDLAKDDVIDLAKVDETNQMKEKEEKEKKEQEKKEQEKKEQERKEQEKKEQEKKEQEKKELEKKK</sequence>
<feature type="region of interest" description="Disordered" evidence="1">
    <location>
        <begin position="1"/>
        <end position="38"/>
    </location>
</feature>
<organism evidence="2 3">
    <name type="scientific">Meganyctiphanes norvegica</name>
    <name type="common">Northern krill</name>
    <name type="synonym">Thysanopoda norvegica</name>
    <dbReference type="NCBI Taxonomy" id="48144"/>
    <lineage>
        <taxon>Eukaryota</taxon>
        <taxon>Metazoa</taxon>
        <taxon>Ecdysozoa</taxon>
        <taxon>Arthropoda</taxon>
        <taxon>Crustacea</taxon>
        <taxon>Multicrustacea</taxon>
        <taxon>Malacostraca</taxon>
        <taxon>Eumalacostraca</taxon>
        <taxon>Eucarida</taxon>
        <taxon>Euphausiacea</taxon>
        <taxon>Euphausiidae</taxon>
        <taxon>Meganyctiphanes</taxon>
    </lineage>
</organism>
<name>A0AAV2PNA5_MEGNR</name>
<keyword evidence="3" id="KW-1185">Reference proteome</keyword>